<dbReference type="PANTHER" id="PTHR33939">
    <property type="entry name" value="PROTEIN CBG22215"/>
    <property type="match status" value="1"/>
</dbReference>
<name>A0A816AZG7_9BILA</name>
<proteinExistence type="predicted"/>
<dbReference type="Pfam" id="PF13358">
    <property type="entry name" value="DDE_3"/>
    <property type="match status" value="1"/>
</dbReference>
<comment type="caution">
    <text evidence="2">The sequence shown here is derived from an EMBL/GenBank/DDBJ whole genome shotgun (WGS) entry which is preliminary data.</text>
</comment>
<dbReference type="Proteomes" id="UP000663829">
    <property type="component" value="Unassembled WGS sequence"/>
</dbReference>
<feature type="domain" description="Tc1-like transposase DDE" evidence="1">
    <location>
        <begin position="44"/>
        <end position="238"/>
    </location>
</feature>
<dbReference type="InterPro" id="IPR038717">
    <property type="entry name" value="Tc1-like_DDE_dom"/>
</dbReference>
<dbReference type="EMBL" id="CAJNOQ010035948">
    <property type="protein sequence ID" value="CAF1602013.1"/>
    <property type="molecule type" value="Genomic_DNA"/>
</dbReference>
<protein>
    <recommendedName>
        <fullName evidence="1">Tc1-like transposase DDE domain-containing protein</fullName>
    </recommendedName>
</protein>
<dbReference type="Proteomes" id="UP000681722">
    <property type="component" value="Unassembled WGS sequence"/>
</dbReference>
<gene>
    <name evidence="2" type="ORF">GPM918_LOCUS42511</name>
    <name evidence="3" type="ORF">SRO942_LOCUS43763</name>
</gene>
<dbReference type="AlphaFoldDB" id="A0A816AZG7"/>
<evidence type="ECO:0000313" key="3">
    <source>
        <dbReference type="EMBL" id="CAF4479772.1"/>
    </source>
</evidence>
<reference evidence="2" key="1">
    <citation type="submission" date="2021-02" db="EMBL/GenBank/DDBJ databases">
        <authorList>
            <person name="Nowell W R."/>
        </authorList>
    </citation>
    <scope>NUCLEOTIDE SEQUENCE</scope>
</reference>
<dbReference type="GO" id="GO:0003676">
    <property type="term" value="F:nucleic acid binding"/>
    <property type="evidence" value="ECO:0007669"/>
    <property type="project" value="InterPro"/>
</dbReference>
<dbReference type="Gene3D" id="3.30.420.10">
    <property type="entry name" value="Ribonuclease H-like superfamily/Ribonuclease H"/>
    <property type="match status" value="1"/>
</dbReference>
<sequence length="308" mass="35611">MKRLGFKYGQTRKAPVLLDSTPFQAQRAKYFRKMDELRASNAVIYFHDETWANKNEEKTTVWFDEEGYDRLRNSEGKGHRLAISGLLGVNGIDLRTLDIFKCDEVHSMDSGHFPAWMHSAASTFRAEHGPNAKIVICVDNATWHNKLTPESEAPKRAWRKQMVTDWLNLKKLKFDSYRTKAELLDIAYKNLPPKEYMADKAAERFGIEIVRIPVKHCVLNPIELVWTGLKNYVRSQNIRFSLNDVEQLSLEWLSSVGPEYVRSYYEHVLKHEEIFRAGDKIAEELEADPIDDDDVVDTLIEADSSDDE</sequence>
<keyword evidence="4" id="KW-1185">Reference proteome</keyword>
<organism evidence="2 4">
    <name type="scientific">Didymodactylos carnosus</name>
    <dbReference type="NCBI Taxonomy" id="1234261"/>
    <lineage>
        <taxon>Eukaryota</taxon>
        <taxon>Metazoa</taxon>
        <taxon>Spiralia</taxon>
        <taxon>Gnathifera</taxon>
        <taxon>Rotifera</taxon>
        <taxon>Eurotatoria</taxon>
        <taxon>Bdelloidea</taxon>
        <taxon>Philodinida</taxon>
        <taxon>Philodinidae</taxon>
        <taxon>Didymodactylos</taxon>
    </lineage>
</organism>
<dbReference type="EMBL" id="CAJOBC010102399">
    <property type="protein sequence ID" value="CAF4479772.1"/>
    <property type="molecule type" value="Genomic_DNA"/>
</dbReference>
<dbReference type="PANTHER" id="PTHR33939:SF1">
    <property type="entry name" value="DUF4371 DOMAIN-CONTAINING PROTEIN"/>
    <property type="match status" value="1"/>
</dbReference>
<accession>A0A816AZG7</accession>
<dbReference type="InterPro" id="IPR036397">
    <property type="entry name" value="RNaseH_sf"/>
</dbReference>
<evidence type="ECO:0000259" key="1">
    <source>
        <dbReference type="Pfam" id="PF13358"/>
    </source>
</evidence>
<dbReference type="OrthoDB" id="10039611at2759"/>
<evidence type="ECO:0000313" key="2">
    <source>
        <dbReference type="EMBL" id="CAF1602013.1"/>
    </source>
</evidence>
<evidence type="ECO:0000313" key="4">
    <source>
        <dbReference type="Proteomes" id="UP000663829"/>
    </source>
</evidence>